<evidence type="ECO:0000256" key="1">
    <source>
        <dbReference type="SAM" id="Coils"/>
    </source>
</evidence>
<evidence type="ECO:0000313" key="3">
    <source>
        <dbReference type="Proteomes" id="UP001221142"/>
    </source>
</evidence>
<gene>
    <name evidence="2" type="ORF">FB45DRAFT_898060</name>
</gene>
<dbReference type="Proteomes" id="UP001221142">
    <property type="component" value="Unassembled WGS sequence"/>
</dbReference>
<keyword evidence="3" id="KW-1185">Reference proteome</keyword>
<keyword evidence="1" id="KW-0175">Coiled coil</keyword>
<organism evidence="2 3">
    <name type="scientific">Roridomyces roridus</name>
    <dbReference type="NCBI Taxonomy" id="1738132"/>
    <lineage>
        <taxon>Eukaryota</taxon>
        <taxon>Fungi</taxon>
        <taxon>Dikarya</taxon>
        <taxon>Basidiomycota</taxon>
        <taxon>Agaricomycotina</taxon>
        <taxon>Agaricomycetes</taxon>
        <taxon>Agaricomycetidae</taxon>
        <taxon>Agaricales</taxon>
        <taxon>Marasmiineae</taxon>
        <taxon>Mycenaceae</taxon>
        <taxon>Roridomyces</taxon>
    </lineage>
</organism>
<sequence>MSIHVQSHPELLPDMVKILSTALTAAQDKARELERRLELETSMAKAELETLRKLHERERQSGQELRAALDERCRHDRAAEESRRGLDEKTAVENAARFRIETLQAKEVRLDTELESLRLANEEMQSRFRDEDDKLRTLQNENAHLLEKHRLSGGRHEALRKRTDVLAIVLKKVLDTPEQTVIVERTESQEIEVQEPLVFHIERSPGHEYKKEREPLVLHIQNLPNPPPSCRPFFDEYHVRETHLQPVGRVETAWDAEFKPEFETNRVILHCPRRTMWYCRSRIHAAVFTPTHVYSRPEERWTDNSESLDAYSVNGQQVEFFANKGSFVYYHGTYQVHKVPPVEGSGWDIPADVSMYTMYRHTGLEVHEKEMLKECYANGYIRAKCFALQCVGFNYELYAALRERFPHIHVFGRAENLPTLVKRKAEVELGELVEPSNSSKRRKRKKKN</sequence>
<protein>
    <submittedName>
        <fullName evidence="2">Uncharacterized protein</fullName>
    </submittedName>
</protein>
<dbReference type="AlphaFoldDB" id="A0AAD7CBM9"/>
<feature type="coiled-coil region" evidence="1">
    <location>
        <begin position="16"/>
        <end position="49"/>
    </location>
</feature>
<accession>A0AAD7CBM9</accession>
<reference evidence="2" key="1">
    <citation type="submission" date="2023-03" db="EMBL/GenBank/DDBJ databases">
        <title>Massive genome expansion in bonnet fungi (Mycena s.s.) driven by repeated elements and novel gene families across ecological guilds.</title>
        <authorList>
            <consortium name="Lawrence Berkeley National Laboratory"/>
            <person name="Harder C.B."/>
            <person name="Miyauchi S."/>
            <person name="Viragh M."/>
            <person name="Kuo A."/>
            <person name="Thoen E."/>
            <person name="Andreopoulos B."/>
            <person name="Lu D."/>
            <person name="Skrede I."/>
            <person name="Drula E."/>
            <person name="Henrissat B."/>
            <person name="Morin E."/>
            <person name="Kohler A."/>
            <person name="Barry K."/>
            <person name="LaButti K."/>
            <person name="Morin E."/>
            <person name="Salamov A."/>
            <person name="Lipzen A."/>
            <person name="Mereny Z."/>
            <person name="Hegedus B."/>
            <person name="Baldrian P."/>
            <person name="Stursova M."/>
            <person name="Weitz H."/>
            <person name="Taylor A."/>
            <person name="Grigoriev I.V."/>
            <person name="Nagy L.G."/>
            <person name="Martin F."/>
            <person name="Kauserud H."/>
        </authorList>
    </citation>
    <scope>NUCLEOTIDE SEQUENCE</scope>
    <source>
        <strain evidence="2">9284</strain>
    </source>
</reference>
<comment type="caution">
    <text evidence="2">The sequence shown here is derived from an EMBL/GenBank/DDBJ whole genome shotgun (WGS) entry which is preliminary data.</text>
</comment>
<dbReference type="EMBL" id="JARKIF010000003">
    <property type="protein sequence ID" value="KAJ7644484.1"/>
    <property type="molecule type" value="Genomic_DNA"/>
</dbReference>
<evidence type="ECO:0000313" key="2">
    <source>
        <dbReference type="EMBL" id="KAJ7644484.1"/>
    </source>
</evidence>
<proteinExistence type="predicted"/>
<feature type="coiled-coil region" evidence="1">
    <location>
        <begin position="100"/>
        <end position="148"/>
    </location>
</feature>
<name>A0AAD7CBM9_9AGAR</name>